<dbReference type="Proteomes" id="UP000516656">
    <property type="component" value="Chromosome 2"/>
</dbReference>
<accession>A0A1V1VCV2</accession>
<dbReference type="Proteomes" id="UP000218676">
    <property type="component" value="Chromosome 2"/>
</dbReference>
<dbReference type="PANTHER" id="PTHR30501">
    <property type="entry name" value="UPF0597 PROTEIN YHAM"/>
    <property type="match status" value="1"/>
</dbReference>
<dbReference type="GeneID" id="93399926"/>
<reference evidence="4 6" key="3">
    <citation type="submission" date="2020-09" db="EMBL/GenBank/DDBJ databases">
        <title>Complete, closed and curated genome sequences of Photobacterium damselae subsp. piscicida isolates from Australia indicate localised evolution and additional plasmid-borne pathogenicity mechanisms.</title>
        <authorList>
            <person name="Baseggio L."/>
            <person name="Silayeva O."/>
            <person name="Buller N."/>
            <person name="Landos M."/>
            <person name="Engelstaedter J."/>
            <person name="Barnes A.C."/>
        </authorList>
    </citation>
    <scope>NUCLEOTIDE SEQUENCE [LARGE SCALE GENOMIC DNA]</scope>
    <source>
        <strain evidence="4 6">AS-16-0540-1</strain>
    </source>
</reference>
<name>A0A1V1VCV2_PHODP</name>
<reference evidence="3" key="1">
    <citation type="journal article" date="2017" name="Genome Announc.">
        <title>Whole-Genome Sequence of Photobacterium damselae subsp. piscicida Strain 91-197, Isolated from Hybrid Striped Bass (Morone sp.) in the United States.</title>
        <authorList>
            <person name="Teru Y."/>
            <person name="Hikima J."/>
            <person name="Kono T."/>
            <person name="Sakai M."/>
            <person name="Takano T."/>
            <person name="Hawke J.P."/>
            <person name="Takeyama H."/>
            <person name="Aoki T."/>
        </authorList>
    </citation>
    <scope>NUCLEOTIDE SEQUENCE</scope>
    <source>
        <strain evidence="3">91-197</strain>
    </source>
</reference>
<dbReference type="GO" id="GO:0019450">
    <property type="term" value="P:L-cysteine catabolic process to pyruvate"/>
    <property type="evidence" value="ECO:0007669"/>
    <property type="project" value="TreeGrafter"/>
</dbReference>
<evidence type="ECO:0000313" key="6">
    <source>
        <dbReference type="Proteomes" id="UP000516656"/>
    </source>
</evidence>
<organism evidence="3 5">
    <name type="scientific">Photobacterium damsela subsp. piscicida</name>
    <name type="common">Pasteurella piscicida</name>
    <dbReference type="NCBI Taxonomy" id="38294"/>
    <lineage>
        <taxon>Bacteria</taxon>
        <taxon>Pseudomonadati</taxon>
        <taxon>Pseudomonadota</taxon>
        <taxon>Gammaproteobacteria</taxon>
        <taxon>Vibrionales</taxon>
        <taxon>Vibrionaceae</taxon>
        <taxon>Photobacterium</taxon>
    </lineage>
</organism>
<evidence type="ECO:0000313" key="5">
    <source>
        <dbReference type="Proteomes" id="UP000218676"/>
    </source>
</evidence>
<gene>
    <name evidence="4" type="ORF">IC627_19840</name>
    <name evidence="3" type="ORF">PDPUS_2_01158</name>
</gene>
<reference evidence="5" key="2">
    <citation type="submission" date="2017-05" db="EMBL/GenBank/DDBJ databases">
        <title>Whole genome sequence of fish pathogenic bacteria, Photobacterium damselae subsp. piscicida, strain 91-197, isolated from hybrid striped bass (Morone sp.) in USA.</title>
        <authorList>
            <person name="Teru Y."/>
            <person name="Hikima J."/>
            <person name="Kono T."/>
            <person name="Sakai M."/>
            <person name="Takano T."/>
            <person name="Hawke J.P."/>
            <person name="Takeyama H."/>
            <person name="Aoki T."/>
        </authorList>
    </citation>
    <scope>NUCLEOTIDE SEQUENCE [LARGE SCALE GENOMIC DNA]</scope>
    <source>
        <strain evidence="5">91-197</strain>
    </source>
</reference>
<protein>
    <recommendedName>
        <fullName evidence="1">UPF0597 protein IC627_19840</fullName>
    </recommendedName>
</protein>
<sequence length="424" mass="44406">MKQQWQQYKNILNSVVKPALGCTEPIAAAYAAAVAADMLSGTPEQIRVFVSDNLYKNAMGVFVPGTGKIGLPIAAAVGAIGGNPDSGLEVLANITSEDVQHAQALIDAGRVSAFRKDVEEFIYCYVEIESGDDLATVEISGGHTQIVKKTLNGQTVFSQDQTKSASTGSICDGVEINIGHIYNFATSANFEEIKFILDASDLNIKLSQEGLEHAYGLEVGRTIEQSIANGLMAEDLVNKIVMHTAAASDARMGGATLPAMSNFGSGNQGIAATVPVVVTGEHFHASQEQLARALIMSHLGAIYIKSHYPPLSAFCGNTVTSAAAAMAMVYLAGGSFEQGCYAIQNVLSDCSGMVCDGAKSTCAMKVKTSTSAAVNGFLMALRCNEAHNQGIVADDVETSIRNIGKLVTAGMSVTDSTIIDIMSA</sequence>
<evidence type="ECO:0000313" key="4">
    <source>
        <dbReference type="EMBL" id="QOD58067.1"/>
    </source>
</evidence>
<comment type="similarity">
    <text evidence="1">Belongs to the UPF0597 family.</text>
</comment>
<dbReference type="PANTHER" id="PTHR30501:SF2">
    <property type="entry name" value="UPF0597 PROTEIN YHAM"/>
    <property type="match status" value="1"/>
</dbReference>
<dbReference type="PIRSF" id="PIRSF006054">
    <property type="entry name" value="UCP006054"/>
    <property type="match status" value="1"/>
</dbReference>
<dbReference type="RefSeq" id="WP_065171304.1">
    <property type="nucleotide sequence ID" value="NZ_AP018046.1"/>
</dbReference>
<evidence type="ECO:0000313" key="3">
    <source>
        <dbReference type="EMBL" id="BAX55744.1"/>
    </source>
</evidence>
<dbReference type="EMBL" id="CP061855">
    <property type="protein sequence ID" value="QOD58067.1"/>
    <property type="molecule type" value="Genomic_DNA"/>
</dbReference>
<dbReference type="AlphaFoldDB" id="A0A1V1VCV2"/>
<dbReference type="GO" id="GO:0080146">
    <property type="term" value="F:L-cysteine desulfhydrase activity"/>
    <property type="evidence" value="ECO:0007669"/>
    <property type="project" value="TreeGrafter"/>
</dbReference>
<evidence type="ECO:0000259" key="2">
    <source>
        <dbReference type="Pfam" id="PF03313"/>
    </source>
</evidence>
<dbReference type="Pfam" id="PF03313">
    <property type="entry name" value="SDH_alpha"/>
    <property type="match status" value="1"/>
</dbReference>
<evidence type="ECO:0000256" key="1">
    <source>
        <dbReference type="HAMAP-Rule" id="MF_01845"/>
    </source>
</evidence>
<dbReference type="InterPro" id="IPR005130">
    <property type="entry name" value="Ser_deHydtase-like_asu"/>
</dbReference>
<dbReference type="InterPro" id="IPR021144">
    <property type="entry name" value="UPF0597"/>
</dbReference>
<feature type="domain" description="Serine dehydratase-like alpha subunit" evidence="2">
    <location>
        <begin position="86"/>
        <end position="419"/>
    </location>
</feature>
<dbReference type="HAMAP" id="MF_01845">
    <property type="entry name" value="UPF0597"/>
    <property type="match status" value="1"/>
</dbReference>
<dbReference type="EMBL" id="AP018046">
    <property type="protein sequence ID" value="BAX55744.1"/>
    <property type="molecule type" value="Genomic_DNA"/>
</dbReference>
<proteinExistence type="inferred from homology"/>